<accession>A0A381KQF6</accession>
<proteinExistence type="predicted"/>
<name>A0A381KQF6_9ENTR</name>
<reference evidence="1 2" key="1">
    <citation type="submission" date="2018-06" db="EMBL/GenBank/DDBJ databases">
        <authorList>
            <consortium name="Pathogen Informatics"/>
            <person name="Doyle S."/>
        </authorList>
    </citation>
    <scope>NUCLEOTIDE SEQUENCE [LARGE SCALE GENOMIC DNA]</scope>
    <source>
        <strain evidence="1 2">NCTC12119</strain>
    </source>
</reference>
<dbReference type="RefSeq" id="WP_115632195.1">
    <property type="nucleotide sequence ID" value="NZ_UIGI01000003.1"/>
</dbReference>
<dbReference type="AlphaFoldDB" id="A0A381KQF6"/>
<protein>
    <submittedName>
        <fullName evidence="1">Uncharacterized protein</fullName>
    </submittedName>
</protein>
<evidence type="ECO:0000313" key="1">
    <source>
        <dbReference type="EMBL" id="SUY93057.1"/>
    </source>
</evidence>
<evidence type="ECO:0000313" key="2">
    <source>
        <dbReference type="Proteomes" id="UP000255528"/>
    </source>
</evidence>
<organism evidence="1 2">
    <name type="scientific">Buttiauxella agrestis</name>
    <dbReference type="NCBI Taxonomy" id="82977"/>
    <lineage>
        <taxon>Bacteria</taxon>
        <taxon>Pseudomonadati</taxon>
        <taxon>Pseudomonadota</taxon>
        <taxon>Gammaproteobacteria</taxon>
        <taxon>Enterobacterales</taxon>
        <taxon>Enterobacteriaceae</taxon>
        <taxon>Buttiauxella</taxon>
    </lineage>
</organism>
<dbReference type="Proteomes" id="UP000255528">
    <property type="component" value="Unassembled WGS sequence"/>
</dbReference>
<gene>
    <name evidence="1" type="ORF">NCTC12119_05012</name>
</gene>
<sequence length="146" mass="16741">MTGPRYLPAAEARRAYSTVYRALSTEAATLHFLALFSAGEDIRPADFLTLQQESRLKKYMELTTAPQRENLDVLMRYYSLLRLARFMEQDNNHLLPPEALPPDMRTMLLYYWPDREAITTAAHDLLAALSDDEITEWENSGGILCL</sequence>
<dbReference type="EMBL" id="UIGI01000003">
    <property type="protein sequence ID" value="SUY93057.1"/>
    <property type="molecule type" value="Genomic_DNA"/>
</dbReference>